<accession>A0A0C9TKA5</accession>
<evidence type="ECO:0000313" key="2">
    <source>
        <dbReference type="EMBL" id="KIJ22294.1"/>
    </source>
</evidence>
<feature type="transmembrane region" description="Helical" evidence="1">
    <location>
        <begin position="121"/>
        <end position="140"/>
    </location>
</feature>
<proteinExistence type="predicted"/>
<feature type="transmembrane region" description="Helical" evidence="1">
    <location>
        <begin position="54"/>
        <end position="74"/>
    </location>
</feature>
<keyword evidence="1" id="KW-0472">Membrane</keyword>
<reference evidence="2 3" key="1">
    <citation type="submission" date="2014-06" db="EMBL/GenBank/DDBJ databases">
        <title>Evolutionary Origins and Diversification of the Mycorrhizal Mutualists.</title>
        <authorList>
            <consortium name="DOE Joint Genome Institute"/>
            <consortium name="Mycorrhizal Genomics Consortium"/>
            <person name="Kohler A."/>
            <person name="Kuo A."/>
            <person name="Nagy L.G."/>
            <person name="Floudas D."/>
            <person name="Copeland A."/>
            <person name="Barry K.W."/>
            <person name="Cichocki N."/>
            <person name="Veneault-Fourrey C."/>
            <person name="LaButti K."/>
            <person name="Lindquist E.A."/>
            <person name="Lipzen A."/>
            <person name="Lundell T."/>
            <person name="Morin E."/>
            <person name="Murat C."/>
            <person name="Riley R."/>
            <person name="Ohm R."/>
            <person name="Sun H."/>
            <person name="Tunlid A."/>
            <person name="Henrissat B."/>
            <person name="Grigoriev I.V."/>
            <person name="Hibbett D.S."/>
            <person name="Martin F."/>
        </authorList>
    </citation>
    <scope>NUCLEOTIDE SEQUENCE [LARGE SCALE GENOMIC DNA]</scope>
    <source>
        <strain evidence="2 3">SS14</strain>
    </source>
</reference>
<dbReference type="Proteomes" id="UP000054279">
    <property type="component" value="Unassembled WGS sequence"/>
</dbReference>
<evidence type="ECO:0000313" key="3">
    <source>
        <dbReference type="Proteomes" id="UP000054279"/>
    </source>
</evidence>
<sequence length="160" mass="17386">MDDPSLSEVLQEIADARKVAHVNLAAAAVPFDMVNFTDDPERFVGDIELHQQAFQLYLGSCHKLLVALLLRAYAVSGGNRVIATILAVIFISNMAVPLALLTFSNGTTAFQAISDLETTNSILLIISDVVVLAVTGYYAFGIRKRLRDVFGEQSLAVIFL</sequence>
<dbReference type="AlphaFoldDB" id="A0A0C9TKA5"/>
<keyword evidence="1" id="KW-1133">Transmembrane helix</keyword>
<feature type="transmembrane region" description="Helical" evidence="1">
    <location>
        <begin position="81"/>
        <end position="101"/>
    </location>
</feature>
<protein>
    <submittedName>
        <fullName evidence="2">Uncharacterized protein</fullName>
    </submittedName>
</protein>
<feature type="non-terminal residue" evidence="2">
    <location>
        <position position="160"/>
    </location>
</feature>
<name>A0A0C9TKA5_SPHS4</name>
<keyword evidence="1" id="KW-0812">Transmembrane</keyword>
<organism evidence="2 3">
    <name type="scientific">Sphaerobolus stellatus (strain SS14)</name>
    <dbReference type="NCBI Taxonomy" id="990650"/>
    <lineage>
        <taxon>Eukaryota</taxon>
        <taxon>Fungi</taxon>
        <taxon>Dikarya</taxon>
        <taxon>Basidiomycota</taxon>
        <taxon>Agaricomycotina</taxon>
        <taxon>Agaricomycetes</taxon>
        <taxon>Phallomycetidae</taxon>
        <taxon>Geastrales</taxon>
        <taxon>Sphaerobolaceae</taxon>
        <taxon>Sphaerobolus</taxon>
    </lineage>
</organism>
<gene>
    <name evidence="2" type="ORF">M422DRAFT_72737</name>
</gene>
<dbReference type="EMBL" id="KN838455">
    <property type="protein sequence ID" value="KIJ22294.1"/>
    <property type="molecule type" value="Genomic_DNA"/>
</dbReference>
<evidence type="ECO:0000256" key="1">
    <source>
        <dbReference type="SAM" id="Phobius"/>
    </source>
</evidence>
<dbReference type="HOGENOM" id="CLU_1656403_0_0_1"/>
<keyword evidence="3" id="KW-1185">Reference proteome</keyword>